<evidence type="ECO:0000256" key="13">
    <source>
        <dbReference type="ARBA" id="ARBA00044502"/>
    </source>
</evidence>
<evidence type="ECO:0000256" key="16">
    <source>
        <dbReference type="SAM" id="SignalP"/>
    </source>
</evidence>
<evidence type="ECO:0000256" key="6">
    <source>
        <dbReference type="ARBA" id="ARBA00023001"/>
    </source>
</evidence>
<dbReference type="EC" id="1.14.99.56" evidence="15"/>
<dbReference type="PANTHER" id="PTHR33353">
    <property type="entry name" value="PUTATIVE (AFU_ORTHOLOGUE AFUA_1G12560)-RELATED"/>
    <property type="match status" value="1"/>
</dbReference>
<dbReference type="PANTHER" id="PTHR33353:SF10">
    <property type="entry name" value="ENDO-BETA-1,4-GLUCANASE D"/>
    <property type="match status" value="1"/>
</dbReference>
<evidence type="ECO:0000256" key="5">
    <source>
        <dbReference type="ARBA" id="ARBA00022729"/>
    </source>
</evidence>
<keyword evidence="11" id="KW-0119">Carbohydrate metabolism</keyword>
<sequence length="137" mass="15045">MKSTTTIIFSSLALLAPANAHSDLFGRLILDYDQLKSLWGTFQSKSCNFTIPATTPPGKCLLRFEHIFPNTVDAQFYVNCAHTNGAGVPAVPVSRTSIRIPGVYTRGQTDVYFSTYDYGLKGSLDGYETPEPAVWSE</sequence>
<evidence type="ECO:0000256" key="7">
    <source>
        <dbReference type="ARBA" id="ARBA00023002"/>
    </source>
</evidence>
<dbReference type="InterPro" id="IPR049892">
    <property type="entry name" value="AA9"/>
</dbReference>
<evidence type="ECO:0000256" key="15">
    <source>
        <dbReference type="ARBA" id="ARBA00047174"/>
    </source>
</evidence>
<feature type="chain" id="PRO_5025580290" description="lytic cellulose monooxygenase (C4-dehydrogenating)" evidence="16">
    <location>
        <begin position="21"/>
        <end position="137"/>
    </location>
</feature>
<comment type="similarity">
    <text evidence="13">Belongs to the polysaccharide monooxygenase AA9 family.</text>
</comment>
<dbReference type="OrthoDB" id="6038816at2759"/>
<protein>
    <recommendedName>
        <fullName evidence="15">lytic cellulose monooxygenase (C4-dehydrogenating)</fullName>
        <ecNumber evidence="15">1.14.99.56</ecNumber>
    </recommendedName>
</protein>
<comment type="cofactor">
    <cofactor evidence="1">
        <name>Cu(2+)</name>
        <dbReference type="ChEBI" id="CHEBI:29036"/>
    </cofactor>
</comment>
<keyword evidence="19" id="KW-1185">Reference proteome</keyword>
<keyword evidence="6" id="KW-0136">Cellulose degradation</keyword>
<evidence type="ECO:0000256" key="8">
    <source>
        <dbReference type="ARBA" id="ARBA00023008"/>
    </source>
</evidence>
<name>A0A6A6S0W5_9PLEO</name>
<evidence type="ECO:0000256" key="9">
    <source>
        <dbReference type="ARBA" id="ARBA00023033"/>
    </source>
</evidence>
<evidence type="ECO:0000256" key="4">
    <source>
        <dbReference type="ARBA" id="ARBA00022723"/>
    </source>
</evidence>
<keyword evidence="4" id="KW-0479">Metal-binding</keyword>
<dbReference type="GO" id="GO:0004497">
    <property type="term" value="F:monooxygenase activity"/>
    <property type="evidence" value="ECO:0007669"/>
    <property type="project" value="UniProtKB-KW"/>
</dbReference>
<evidence type="ECO:0000256" key="10">
    <source>
        <dbReference type="ARBA" id="ARBA00023157"/>
    </source>
</evidence>
<dbReference type="GO" id="GO:0005576">
    <property type="term" value="C:extracellular region"/>
    <property type="evidence" value="ECO:0007669"/>
    <property type="project" value="UniProtKB-SubCell"/>
</dbReference>
<evidence type="ECO:0000256" key="11">
    <source>
        <dbReference type="ARBA" id="ARBA00023277"/>
    </source>
</evidence>
<keyword evidence="8" id="KW-0186">Copper</keyword>
<evidence type="ECO:0000256" key="2">
    <source>
        <dbReference type="ARBA" id="ARBA00004613"/>
    </source>
</evidence>
<comment type="catalytic activity">
    <reaction evidence="14">
        <text>[(1-&gt;4)-beta-D-glucosyl]n+m + reduced acceptor + O2 = 4-dehydro-beta-D-glucosyl-[(1-&gt;4)-beta-D-glucosyl]n-1 + [(1-&gt;4)-beta-D-glucosyl]m + acceptor + H2O.</text>
        <dbReference type="EC" id="1.14.99.56"/>
    </reaction>
</comment>
<evidence type="ECO:0000313" key="19">
    <source>
        <dbReference type="Proteomes" id="UP000799753"/>
    </source>
</evidence>
<dbReference type="Proteomes" id="UP000799753">
    <property type="component" value="Unassembled WGS sequence"/>
</dbReference>
<organism evidence="18 19">
    <name type="scientific">Massarina eburnea CBS 473.64</name>
    <dbReference type="NCBI Taxonomy" id="1395130"/>
    <lineage>
        <taxon>Eukaryota</taxon>
        <taxon>Fungi</taxon>
        <taxon>Dikarya</taxon>
        <taxon>Ascomycota</taxon>
        <taxon>Pezizomycotina</taxon>
        <taxon>Dothideomycetes</taxon>
        <taxon>Pleosporomycetidae</taxon>
        <taxon>Pleosporales</taxon>
        <taxon>Massarineae</taxon>
        <taxon>Massarinaceae</taxon>
        <taxon>Massarina</taxon>
    </lineage>
</organism>
<keyword evidence="3" id="KW-0964">Secreted</keyword>
<keyword evidence="9" id="KW-0503">Monooxygenase</keyword>
<evidence type="ECO:0000256" key="14">
    <source>
        <dbReference type="ARBA" id="ARBA00045077"/>
    </source>
</evidence>
<evidence type="ECO:0000256" key="1">
    <source>
        <dbReference type="ARBA" id="ARBA00001973"/>
    </source>
</evidence>
<proteinExistence type="inferred from homology"/>
<dbReference type="GO" id="GO:0046872">
    <property type="term" value="F:metal ion binding"/>
    <property type="evidence" value="ECO:0007669"/>
    <property type="project" value="UniProtKB-KW"/>
</dbReference>
<keyword evidence="12" id="KW-0624">Polysaccharide degradation</keyword>
<feature type="signal peptide" evidence="16">
    <location>
        <begin position="1"/>
        <end position="20"/>
    </location>
</feature>
<accession>A0A6A6S0W5</accession>
<evidence type="ECO:0000256" key="3">
    <source>
        <dbReference type="ARBA" id="ARBA00022525"/>
    </source>
</evidence>
<keyword evidence="5 16" id="KW-0732">Signal</keyword>
<keyword evidence="10" id="KW-1015">Disulfide bond</keyword>
<keyword evidence="7" id="KW-0560">Oxidoreductase</keyword>
<dbReference type="Pfam" id="PF03443">
    <property type="entry name" value="AA9"/>
    <property type="match status" value="1"/>
</dbReference>
<dbReference type="Gene3D" id="2.70.50.70">
    <property type="match status" value="1"/>
</dbReference>
<dbReference type="InterPro" id="IPR005103">
    <property type="entry name" value="AA9_LPMO"/>
</dbReference>
<evidence type="ECO:0000313" key="18">
    <source>
        <dbReference type="EMBL" id="KAF2640058.1"/>
    </source>
</evidence>
<dbReference type="EMBL" id="MU006785">
    <property type="protein sequence ID" value="KAF2640058.1"/>
    <property type="molecule type" value="Genomic_DNA"/>
</dbReference>
<comment type="subcellular location">
    <subcellularLocation>
        <location evidence="2">Secreted</location>
    </subcellularLocation>
</comment>
<gene>
    <name evidence="18" type="ORF">P280DRAFT_518487</name>
</gene>
<feature type="domain" description="Auxiliary Activity family 9 catalytic" evidence="17">
    <location>
        <begin position="39"/>
        <end position="117"/>
    </location>
</feature>
<reference evidence="18" key="1">
    <citation type="journal article" date="2020" name="Stud. Mycol.">
        <title>101 Dothideomycetes genomes: a test case for predicting lifestyles and emergence of pathogens.</title>
        <authorList>
            <person name="Haridas S."/>
            <person name="Albert R."/>
            <person name="Binder M."/>
            <person name="Bloem J."/>
            <person name="Labutti K."/>
            <person name="Salamov A."/>
            <person name="Andreopoulos B."/>
            <person name="Baker S."/>
            <person name="Barry K."/>
            <person name="Bills G."/>
            <person name="Bluhm B."/>
            <person name="Cannon C."/>
            <person name="Castanera R."/>
            <person name="Culley D."/>
            <person name="Daum C."/>
            <person name="Ezra D."/>
            <person name="Gonzalez J."/>
            <person name="Henrissat B."/>
            <person name="Kuo A."/>
            <person name="Liang C."/>
            <person name="Lipzen A."/>
            <person name="Lutzoni F."/>
            <person name="Magnuson J."/>
            <person name="Mondo S."/>
            <person name="Nolan M."/>
            <person name="Ohm R."/>
            <person name="Pangilinan J."/>
            <person name="Park H.-J."/>
            <person name="Ramirez L."/>
            <person name="Alfaro M."/>
            <person name="Sun H."/>
            <person name="Tritt A."/>
            <person name="Yoshinaga Y."/>
            <person name="Zwiers L.-H."/>
            <person name="Turgeon B."/>
            <person name="Goodwin S."/>
            <person name="Spatafora J."/>
            <person name="Crous P."/>
            <person name="Grigoriev I."/>
        </authorList>
    </citation>
    <scope>NUCLEOTIDE SEQUENCE</scope>
    <source>
        <strain evidence="18">CBS 473.64</strain>
    </source>
</reference>
<evidence type="ECO:0000256" key="12">
    <source>
        <dbReference type="ARBA" id="ARBA00023326"/>
    </source>
</evidence>
<dbReference type="AlphaFoldDB" id="A0A6A6S0W5"/>
<evidence type="ECO:0000259" key="17">
    <source>
        <dbReference type="Pfam" id="PF03443"/>
    </source>
</evidence>
<dbReference type="GO" id="GO:0030245">
    <property type="term" value="P:cellulose catabolic process"/>
    <property type="evidence" value="ECO:0007669"/>
    <property type="project" value="UniProtKB-KW"/>
</dbReference>